<comment type="pathway">
    <text evidence="5">Cofactor biosynthesis; coenzyme A biosynthesis; CoA from (R)-pantothenate: step 5/5.</text>
</comment>
<feature type="binding site" evidence="5">
    <location>
        <begin position="19"/>
        <end position="24"/>
    </location>
    <ligand>
        <name>ATP</name>
        <dbReference type="ChEBI" id="CHEBI:30616"/>
    </ligand>
</feature>
<evidence type="ECO:0000256" key="1">
    <source>
        <dbReference type="ARBA" id="ARBA00009018"/>
    </source>
</evidence>
<name>A0ABQ4QLQ3_9HYPH</name>
<dbReference type="InterPro" id="IPR001977">
    <property type="entry name" value="Depp_CoAkinase"/>
</dbReference>
<dbReference type="Proteomes" id="UP001055117">
    <property type="component" value="Unassembled WGS sequence"/>
</dbReference>
<evidence type="ECO:0000313" key="9">
    <source>
        <dbReference type="Proteomes" id="UP001055117"/>
    </source>
</evidence>
<evidence type="ECO:0000256" key="3">
    <source>
        <dbReference type="ARBA" id="ARBA00022840"/>
    </source>
</evidence>
<protein>
    <recommendedName>
        <fullName evidence="5 6">Dephospho-CoA kinase</fullName>
        <ecNumber evidence="5 6">2.7.1.24</ecNumber>
    </recommendedName>
    <alternativeName>
        <fullName evidence="5">Dephosphocoenzyme A kinase</fullName>
    </alternativeName>
</protein>
<dbReference type="CDD" id="cd02022">
    <property type="entry name" value="DPCK"/>
    <property type="match status" value="1"/>
</dbReference>
<organism evidence="8 9">
    <name type="scientific">Methylobacterium cerastii</name>
    <dbReference type="NCBI Taxonomy" id="932741"/>
    <lineage>
        <taxon>Bacteria</taxon>
        <taxon>Pseudomonadati</taxon>
        <taxon>Pseudomonadota</taxon>
        <taxon>Alphaproteobacteria</taxon>
        <taxon>Hyphomicrobiales</taxon>
        <taxon>Methylobacteriaceae</taxon>
        <taxon>Methylobacterium</taxon>
    </lineage>
</organism>
<keyword evidence="5 8" id="KW-0418">Kinase</keyword>
<comment type="similarity">
    <text evidence="1 5">Belongs to the CoaE family.</text>
</comment>
<comment type="caution">
    <text evidence="8">The sequence shown here is derived from an EMBL/GenBank/DDBJ whole genome shotgun (WGS) entry which is preliminary data.</text>
</comment>
<keyword evidence="4 5" id="KW-0173">Coenzyme A biosynthesis</keyword>
<dbReference type="Gene3D" id="3.40.50.300">
    <property type="entry name" value="P-loop containing nucleotide triphosphate hydrolases"/>
    <property type="match status" value="1"/>
</dbReference>
<keyword evidence="9" id="KW-1185">Reference proteome</keyword>
<reference evidence="8 9" key="1">
    <citation type="journal article" date="2021" name="Front. Microbiol.">
        <title>Comprehensive Comparative Genomics and Phenotyping of Methylobacterium Species.</title>
        <authorList>
            <person name="Alessa O."/>
            <person name="Ogura Y."/>
            <person name="Fujitani Y."/>
            <person name="Takami H."/>
            <person name="Hayashi T."/>
            <person name="Sahin N."/>
            <person name="Tani A."/>
        </authorList>
    </citation>
    <scope>NUCLEOTIDE SEQUENCE [LARGE SCALE GENOMIC DNA]</scope>
    <source>
        <strain evidence="8 9">DSM 23679</strain>
    </source>
</reference>
<proteinExistence type="inferred from homology"/>
<dbReference type="InterPro" id="IPR027417">
    <property type="entry name" value="P-loop_NTPase"/>
</dbReference>
<dbReference type="EMBL" id="BPQG01000054">
    <property type="protein sequence ID" value="GJD45745.1"/>
    <property type="molecule type" value="Genomic_DNA"/>
</dbReference>
<dbReference type="PANTHER" id="PTHR10695:SF46">
    <property type="entry name" value="BIFUNCTIONAL COENZYME A SYNTHASE-RELATED"/>
    <property type="match status" value="1"/>
</dbReference>
<gene>
    <name evidence="5 8" type="primary">coaE</name>
    <name evidence="8" type="ORF">AFCDBAGC_3622</name>
</gene>
<accession>A0ABQ4QLQ3</accession>
<dbReference type="SUPFAM" id="SSF52540">
    <property type="entry name" value="P-loop containing nucleoside triphosphate hydrolases"/>
    <property type="match status" value="1"/>
</dbReference>
<sequence length="229" mass="23629">MSDTVRKKPFVLGLTGSIGMGKSATAAMFSARGVPVHDADAAVHALYGPGGAAAGAIGAAFPGTLAPDGGVDRAHLRDAVLGRPDALARLEGLVHPLVRAIGHAFLERHAGAPLVLLDIPLLYETGGEARCDAVLVVTAPPEVQRARVLARPGMTEAAFAAILAKQMPDAEKRARADYVLDTSLGFAAAEAEVAGIVAQLTDEAGHHGDRPRSQPNSNPFAVDVRSEEN</sequence>
<evidence type="ECO:0000256" key="6">
    <source>
        <dbReference type="NCBIfam" id="TIGR00152"/>
    </source>
</evidence>
<comment type="subcellular location">
    <subcellularLocation>
        <location evidence="5">Cytoplasm</location>
    </subcellularLocation>
</comment>
<dbReference type="Pfam" id="PF01121">
    <property type="entry name" value="CoaE"/>
    <property type="match status" value="1"/>
</dbReference>
<evidence type="ECO:0000256" key="2">
    <source>
        <dbReference type="ARBA" id="ARBA00022741"/>
    </source>
</evidence>
<keyword evidence="3 5" id="KW-0067">ATP-binding</keyword>
<dbReference type="PROSITE" id="PS51219">
    <property type="entry name" value="DPCK"/>
    <property type="match status" value="1"/>
</dbReference>
<comment type="catalytic activity">
    <reaction evidence="5">
        <text>3'-dephospho-CoA + ATP = ADP + CoA + H(+)</text>
        <dbReference type="Rhea" id="RHEA:18245"/>
        <dbReference type="ChEBI" id="CHEBI:15378"/>
        <dbReference type="ChEBI" id="CHEBI:30616"/>
        <dbReference type="ChEBI" id="CHEBI:57287"/>
        <dbReference type="ChEBI" id="CHEBI:57328"/>
        <dbReference type="ChEBI" id="CHEBI:456216"/>
        <dbReference type="EC" id="2.7.1.24"/>
    </reaction>
</comment>
<evidence type="ECO:0000313" key="8">
    <source>
        <dbReference type="EMBL" id="GJD45745.1"/>
    </source>
</evidence>
<dbReference type="RefSeq" id="WP_147829964.1">
    <property type="nucleotide sequence ID" value="NZ_BPQG01000054.1"/>
</dbReference>
<evidence type="ECO:0000256" key="7">
    <source>
        <dbReference type="SAM" id="MobiDB-lite"/>
    </source>
</evidence>
<dbReference type="EC" id="2.7.1.24" evidence="5 6"/>
<evidence type="ECO:0000256" key="5">
    <source>
        <dbReference type="HAMAP-Rule" id="MF_00376"/>
    </source>
</evidence>
<keyword evidence="5" id="KW-0963">Cytoplasm</keyword>
<comment type="function">
    <text evidence="5">Catalyzes the phosphorylation of the 3'-hydroxyl group of dephosphocoenzyme A to form coenzyme A.</text>
</comment>
<dbReference type="GO" id="GO:0016301">
    <property type="term" value="F:kinase activity"/>
    <property type="evidence" value="ECO:0007669"/>
    <property type="project" value="UniProtKB-KW"/>
</dbReference>
<keyword evidence="2 5" id="KW-0547">Nucleotide-binding</keyword>
<feature type="compositionally biased region" description="Basic and acidic residues" evidence="7">
    <location>
        <begin position="203"/>
        <end position="212"/>
    </location>
</feature>
<keyword evidence="5" id="KW-0808">Transferase</keyword>
<dbReference type="NCBIfam" id="TIGR00152">
    <property type="entry name" value="dephospho-CoA kinase"/>
    <property type="match status" value="1"/>
</dbReference>
<dbReference type="HAMAP" id="MF_00376">
    <property type="entry name" value="Dephospho_CoA_kinase"/>
    <property type="match status" value="1"/>
</dbReference>
<evidence type="ECO:0000256" key="4">
    <source>
        <dbReference type="ARBA" id="ARBA00022993"/>
    </source>
</evidence>
<dbReference type="PANTHER" id="PTHR10695">
    <property type="entry name" value="DEPHOSPHO-COA KINASE-RELATED"/>
    <property type="match status" value="1"/>
</dbReference>
<feature type="region of interest" description="Disordered" evidence="7">
    <location>
        <begin position="200"/>
        <end position="229"/>
    </location>
</feature>